<dbReference type="InterPro" id="IPR041047">
    <property type="entry name" value="LPD1"/>
</dbReference>
<gene>
    <name evidence="3" type="ORF">KVG88_29980</name>
</gene>
<comment type="caution">
    <text evidence="3">The sequence shown here is derived from an EMBL/GenBank/DDBJ whole genome shotgun (WGS) entry which is preliminary data.</text>
</comment>
<evidence type="ECO:0000313" key="3">
    <source>
        <dbReference type="EMBL" id="MBV4524304.1"/>
    </source>
</evidence>
<proteinExistence type="predicted"/>
<dbReference type="Pfam" id="PF18796">
    <property type="entry name" value="LPD1"/>
    <property type="match status" value="1"/>
</dbReference>
<feature type="domain" description="Large polyvalent protein-associated" evidence="2">
    <location>
        <begin position="669"/>
        <end position="749"/>
    </location>
</feature>
<accession>A0ABS6QZI9</accession>
<evidence type="ECO:0000259" key="2">
    <source>
        <dbReference type="Pfam" id="PF18796"/>
    </source>
</evidence>
<name>A0ABS6QZI9_9PSED</name>
<evidence type="ECO:0000256" key="1">
    <source>
        <dbReference type="SAM" id="MobiDB-lite"/>
    </source>
</evidence>
<organism evidence="3 4">
    <name type="scientific">Pseudomonas azerbaijanoccidentalis</name>
    <dbReference type="NCBI Taxonomy" id="2842347"/>
    <lineage>
        <taxon>Bacteria</taxon>
        <taxon>Pseudomonadati</taxon>
        <taxon>Pseudomonadota</taxon>
        <taxon>Gammaproteobacteria</taxon>
        <taxon>Pseudomonadales</taxon>
        <taxon>Pseudomonadaceae</taxon>
        <taxon>Pseudomonas</taxon>
    </lineage>
</organism>
<evidence type="ECO:0000313" key="4">
    <source>
        <dbReference type="Proteomes" id="UP001049200"/>
    </source>
</evidence>
<dbReference type="EMBL" id="JAHSTU010000014">
    <property type="protein sequence ID" value="MBV4524304.1"/>
    <property type="molecule type" value="Genomic_DNA"/>
</dbReference>
<keyword evidence="4" id="KW-1185">Reference proteome</keyword>
<reference evidence="3" key="1">
    <citation type="submission" date="2021-06" db="EMBL/GenBank/DDBJ databases">
        <title>Updating the genus Pseudomonas: Description of 43 new species and partition of the Pseudomonas putida group.</title>
        <authorList>
            <person name="Girard L."/>
            <person name="Lood C."/>
            <person name="Vandamme P."/>
            <person name="Rokni-Zadeh H."/>
            <person name="Van Noort V."/>
            <person name="Hofte M."/>
            <person name="Lavigne R."/>
            <person name="De Mot R."/>
        </authorList>
    </citation>
    <scope>NUCLEOTIDE SEQUENCE</scope>
    <source>
        <strain evidence="3">SWRI74</strain>
    </source>
</reference>
<dbReference type="Proteomes" id="UP001049200">
    <property type="component" value="Unassembled WGS sequence"/>
</dbReference>
<sequence length="773" mass="84850">MQISPIEKARLSSRLMTLRDMLIGGALKAIEKARASAEALDIRRRLTGKAPAPQVDPETAAEQAADDGLSDDPNSPNYRYADVGYIPGSRKEEAAGVIRTARAEGRMLRASDIDFAAIEETPREARALVVKSNLFGVVDWEAMKQGGTEPAAAFLMDRVYASIAKEPSEDSAAARQAYVLGLETLRTRLELCQTPKELVATLDEIRDELLGSQLDADESDRYQEITDRAQGVTDQVREIEKGQDQAQNAMYEASHLNNKAQRDLDNRLARGWRIEAQHEQAVRDAAKGYSEALKAWTSLLDQNKPLLAQLKAARSALYQERAEILGVAKARNLNSPINRAWMSMGDKFVKALMFRSRSGSESFARHVSNALSGDPKDWEWSDKKGGDVIQGAPKAPTKKRQTFALKVVDKFDRKGGRPVAVNSTRALQQLCGFRAVQSGNWVLDDRDSSKWHVEQSAGAMMDMADVLGISEDNLGFGGRLGLAFGARGKGGKGAATAQYEPVLRAINITKMNGGGGLGHEHLHAMDNILPGLLRGEAGAADEFATENPELVPEGPIRNAFIGLKRALTEGDHRLPETIKFTPRTYGNARLNLDNPHNDIARRIKAAGNAEAAVMAVDAYFGNRDSAQVLKNKKNWRTLAAAYFSPEGTAEVRLNTGRGVSKYLAEAALLDSSKEGKYWSSTPEMAARAFQSYLEDKLTAMDRQNDYLSCLADNKHHYFPDDGMPFKPYPEGEERQRIGAAFDELFKTLRDGKTFEKALANTALLDSIFGGMND</sequence>
<feature type="region of interest" description="Disordered" evidence="1">
    <location>
        <begin position="48"/>
        <end position="83"/>
    </location>
</feature>
<dbReference type="RefSeq" id="WP_217873508.1">
    <property type="nucleotide sequence ID" value="NZ_JAHSTU010000014.1"/>
</dbReference>
<protein>
    <recommendedName>
        <fullName evidence="2">Large polyvalent protein-associated domain-containing protein</fullName>
    </recommendedName>
</protein>